<protein>
    <submittedName>
        <fullName evidence="1">AtpH protein</fullName>
    </submittedName>
</protein>
<reference evidence="1" key="1">
    <citation type="submission" date="2021-02" db="EMBL/GenBank/DDBJ databases">
        <authorList>
            <person name="Dougan E. K."/>
            <person name="Rhodes N."/>
            <person name="Thang M."/>
            <person name="Chan C."/>
        </authorList>
    </citation>
    <scope>NUCLEOTIDE SEQUENCE</scope>
</reference>
<organism evidence="1 2">
    <name type="scientific">Symbiodinium pilosum</name>
    <name type="common">Dinoflagellate</name>
    <dbReference type="NCBI Taxonomy" id="2952"/>
    <lineage>
        <taxon>Eukaryota</taxon>
        <taxon>Sar</taxon>
        <taxon>Alveolata</taxon>
        <taxon>Dinophyceae</taxon>
        <taxon>Suessiales</taxon>
        <taxon>Symbiodiniaceae</taxon>
        <taxon>Symbiodinium</taxon>
    </lineage>
</organism>
<name>A0A812JKN4_SYMPI</name>
<evidence type="ECO:0000313" key="2">
    <source>
        <dbReference type="Proteomes" id="UP000649617"/>
    </source>
</evidence>
<accession>A0A812JKN4</accession>
<evidence type="ECO:0000313" key="1">
    <source>
        <dbReference type="EMBL" id="CAE7208458.1"/>
    </source>
</evidence>
<gene>
    <name evidence="1" type="primary">atpH</name>
    <name evidence="1" type="ORF">SPIL2461_LOCUS2136</name>
</gene>
<comment type="caution">
    <text evidence="1">The sequence shown here is derived from an EMBL/GenBank/DDBJ whole genome shotgun (WGS) entry which is preliminary data.</text>
</comment>
<sequence>MSIDTKRRMKLESKDCLCSDRLCCVLRKELKVAIEQSQTEPKSQDRLFLPASDSPAACSKAGINAFALDFLKVLVENMLPHLLCRVLDIFENSYPAEKNWVPIKVITAAAVFAQKCQVPDGYAEAASGSMMPPTLALLGNLVPKMGEAMRGVCALLRQTCKRIAGCAGQRRDSTCGALADAATGTGCIAPTAEIQKLARLAKLQPVSPRP</sequence>
<proteinExistence type="predicted"/>
<dbReference type="AlphaFoldDB" id="A0A812JKN4"/>
<keyword evidence="2" id="KW-1185">Reference proteome</keyword>
<dbReference type="Proteomes" id="UP000649617">
    <property type="component" value="Unassembled WGS sequence"/>
</dbReference>
<dbReference type="EMBL" id="CAJNIZ010002248">
    <property type="protein sequence ID" value="CAE7208458.1"/>
    <property type="molecule type" value="Genomic_DNA"/>
</dbReference>